<dbReference type="PROSITE" id="PS00061">
    <property type="entry name" value="ADH_SHORT"/>
    <property type="match status" value="1"/>
</dbReference>
<dbReference type="InterPro" id="IPR036291">
    <property type="entry name" value="NAD(P)-bd_dom_sf"/>
</dbReference>
<reference evidence="4 5" key="1">
    <citation type="submission" date="2019-01" db="EMBL/GenBank/DDBJ databases">
        <title>Bacillus sp. M5HDSG1-1, whole genome shotgun sequence.</title>
        <authorList>
            <person name="Tuo L."/>
        </authorList>
    </citation>
    <scope>NUCLEOTIDE SEQUENCE [LARGE SCALE GENOMIC DNA]</scope>
    <source>
        <strain evidence="4 5">M5HDSG1-1</strain>
    </source>
</reference>
<evidence type="ECO:0000256" key="1">
    <source>
        <dbReference type="ARBA" id="ARBA00006484"/>
    </source>
</evidence>
<dbReference type="SUPFAM" id="SSF51735">
    <property type="entry name" value="NAD(P)-binding Rossmann-fold domains"/>
    <property type="match status" value="1"/>
</dbReference>
<dbReference type="Gene3D" id="3.40.50.720">
    <property type="entry name" value="NAD(P)-binding Rossmann-like Domain"/>
    <property type="match status" value="1"/>
</dbReference>
<gene>
    <name evidence="4" type="ORF">EM808_07430</name>
</gene>
<dbReference type="AlphaFoldDB" id="A0A437KEN5"/>
<dbReference type="PRINTS" id="PR00081">
    <property type="entry name" value="GDHRDH"/>
</dbReference>
<dbReference type="PIRSF" id="PIRSF000126">
    <property type="entry name" value="11-beta-HSD1"/>
    <property type="match status" value="1"/>
</dbReference>
<dbReference type="EMBL" id="RZTZ01000002">
    <property type="protein sequence ID" value="RVT65328.1"/>
    <property type="molecule type" value="Genomic_DNA"/>
</dbReference>
<dbReference type="PANTHER" id="PTHR44196">
    <property type="entry name" value="DEHYDROGENASE/REDUCTASE SDR FAMILY MEMBER 7B"/>
    <property type="match status" value="1"/>
</dbReference>
<protein>
    <submittedName>
        <fullName evidence="4">SDR family oxidoreductase</fullName>
    </submittedName>
</protein>
<dbReference type="FunFam" id="3.40.50.720:FF:000047">
    <property type="entry name" value="NADP-dependent L-serine/L-allo-threonine dehydrogenase"/>
    <property type="match status" value="1"/>
</dbReference>
<comment type="similarity">
    <text evidence="1 3">Belongs to the short-chain dehydrogenases/reductases (SDR) family.</text>
</comment>
<dbReference type="RefSeq" id="WP_127737547.1">
    <property type="nucleotide sequence ID" value="NZ_JBCMXX010000022.1"/>
</dbReference>
<dbReference type="Proteomes" id="UP000288024">
    <property type="component" value="Unassembled WGS sequence"/>
</dbReference>
<organism evidence="4 5">
    <name type="scientific">Niallia taxi</name>
    <dbReference type="NCBI Taxonomy" id="2499688"/>
    <lineage>
        <taxon>Bacteria</taxon>
        <taxon>Bacillati</taxon>
        <taxon>Bacillota</taxon>
        <taxon>Bacilli</taxon>
        <taxon>Bacillales</taxon>
        <taxon>Bacillaceae</taxon>
        <taxon>Niallia</taxon>
    </lineage>
</organism>
<sequence>MRDLQGKNIIITGASSGIGERLAENAARLGARPILIARSEDKLKEIAARIQKETAAEPLYFVLDVSDLTMVHEVFTEIYIKVGFVDILVNNAGFGIFEYLHETNMQDMERMFAVNVLGLISCTKEVLPSMLQENKGHIINIASQAGKLATAKSSGYSATKHAVLGFTNSLRMEVAKTAINVSAVNPGPIDTNFFEIADKSGNYVKNVQKFMLTTDYVADRITAMLLRPKRELNLPGWMNAGSILYSLFPRIADRVMGGMLDKK</sequence>
<comment type="caution">
    <text evidence="4">The sequence shown here is derived from an EMBL/GenBank/DDBJ whole genome shotgun (WGS) entry which is preliminary data.</text>
</comment>
<evidence type="ECO:0000256" key="3">
    <source>
        <dbReference type="RuleBase" id="RU000363"/>
    </source>
</evidence>
<name>A0A437KEN5_9BACI</name>
<dbReference type="InterPro" id="IPR020904">
    <property type="entry name" value="Sc_DH/Rdtase_CS"/>
</dbReference>
<dbReference type="GO" id="GO:0016020">
    <property type="term" value="C:membrane"/>
    <property type="evidence" value="ECO:0007669"/>
    <property type="project" value="TreeGrafter"/>
</dbReference>
<dbReference type="InterPro" id="IPR002347">
    <property type="entry name" value="SDR_fam"/>
</dbReference>
<dbReference type="GO" id="GO:0016616">
    <property type="term" value="F:oxidoreductase activity, acting on the CH-OH group of donors, NAD or NADP as acceptor"/>
    <property type="evidence" value="ECO:0007669"/>
    <property type="project" value="UniProtKB-ARBA"/>
</dbReference>
<evidence type="ECO:0000313" key="5">
    <source>
        <dbReference type="Proteomes" id="UP000288024"/>
    </source>
</evidence>
<accession>A0A437KEN5</accession>
<keyword evidence="2" id="KW-0560">Oxidoreductase</keyword>
<evidence type="ECO:0000256" key="2">
    <source>
        <dbReference type="ARBA" id="ARBA00023002"/>
    </source>
</evidence>
<dbReference type="Pfam" id="PF00106">
    <property type="entry name" value="adh_short"/>
    <property type="match status" value="1"/>
</dbReference>
<keyword evidence="5" id="KW-1185">Reference proteome</keyword>
<evidence type="ECO:0000313" key="4">
    <source>
        <dbReference type="EMBL" id="RVT65328.1"/>
    </source>
</evidence>
<proteinExistence type="inferred from homology"/>
<dbReference type="PRINTS" id="PR00080">
    <property type="entry name" value="SDRFAMILY"/>
</dbReference>
<dbReference type="PANTHER" id="PTHR44196:SF1">
    <property type="entry name" value="DEHYDROGENASE_REDUCTASE SDR FAMILY MEMBER 7B"/>
    <property type="match status" value="1"/>
</dbReference>